<dbReference type="Pfam" id="PF00196">
    <property type="entry name" value="GerE"/>
    <property type="match status" value="1"/>
</dbReference>
<dbReference type="SMART" id="SM00421">
    <property type="entry name" value="HTH_LUXR"/>
    <property type="match status" value="1"/>
</dbReference>
<evidence type="ECO:0000259" key="1">
    <source>
        <dbReference type="PROSITE" id="PS50043"/>
    </source>
</evidence>
<dbReference type="RefSeq" id="WP_345624459.1">
    <property type="nucleotide sequence ID" value="NZ_BAABIG010000089.1"/>
</dbReference>
<dbReference type="SUPFAM" id="SSF46894">
    <property type="entry name" value="C-terminal effector domain of the bipartite response regulators"/>
    <property type="match status" value="1"/>
</dbReference>
<feature type="domain" description="HTH luxR-type" evidence="1">
    <location>
        <begin position="4"/>
        <end position="69"/>
    </location>
</feature>
<protein>
    <recommendedName>
        <fullName evidence="1">HTH luxR-type domain-containing protein</fullName>
    </recommendedName>
</protein>
<dbReference type="InterPro" id="IPR000792">
    <property type="entry name" value="Tscrpt_reg_LuxR_C"/>
</dbReference>
<dbReference type="PROSITE" id="PS50043">
    <property type="entry name" value="HTH_LUXR_2"/>
    <property type="match status" value="1"/>
</dbReference>
<gene>
    <name evidence="2" type="ORF">GCM10023220_67090</name>
</gene>
<dbReference type="Proteomes" id="UP001501265">
    <property type="component" value="Unassembled WGS sequence"/>
</dbReference>
<proteinExistence type="predicted"/>
<evidence type="ECO:0000313" key="3">
    <source>
        <dbReference type="Proteomes" id="UP001501265"/>
    </source>
</evidence>
<sequence>MRSPSVPGQPLTIGQLAALRLAASGYTSRQIATRLGTTEAGVHRRFKEITIRLGARSRTHAVVIALQHGHIRLDDLDLTPHRQETAA</sequence>
<name>A0ABP9D1I4_9ACTN</name>
<accession>A0ABP9D1I4</accession>
<dbReference type="EMBL" id="BAABIG010000089">
    <property type="protein sequence ID" value="GAA4823948.1"/>
    <property type="molecule type" value="Genomic_DNA"/>
</dbReference>
<dbReference type="InterPro" id="IPR016032">
    <property type="entry name" value="Sig_transdc_resp-reg_C-effctor"/>
</dbReference>
<comment type="caution">
    <text evidence="2">The sequence shown here is derived from an EMBL/GenBank/DDBJ whole genome shotgun (WGS) entry which is preliminary data.</text>
</comment>
<dbReference type="InterPro" id="IPR036388">
    <property type="entry name" value="WH-like_DNA-bd_sf"/>
</dbReference>
<reference evidence="3" key="1">
    <citation type="journal article" date="2019" name="Int. J. Syst. Evol. Microbiol.">
        <title>The Global Catalogue of Microorganisms (GCM) 10K type strain sequencing project: providing services to taxonomists for standard genome sequencing and annotation.</title>
        <authorList>
            <consortium name="The Broad Institute Genomics Platform"/>
            <consortium name="The Broad Institute Genome Sequencing Center for Infectious Disease"/>
            <person name="Wu L."/>
            <person name="Ma J."/>
        </authorList>
    </citation>
    <scope>NUCLEOTIDE SEQUENCE [LARGE SCALE GENOMIC DNA]</scope>
    <source>
        <strain evidence="3">JCM 18081</strain>
    </source>
</reference>
<dbReference type="Gene3D" id="1.10.10.10">
    <property type="entry name" value="Winged helix-like DNA-binding domain superfamily/Winged helix DNA-binding domain"/>
    <property type="match status" value="1"/>
</dbReference>
<organism evidence="2 3">
    <name type="scientific">Streptomyces ziwulingensis</name>
    <dbReference type="NCBI Taxonomy" id="1045501"/>
    <lineage>
        <taxon>Bacteria</taxon>
        <taxon>Bacillati</taxon>
        <taxon>Actinomycetota</taxon>
        <taxon>Actinomycetes</taxon>
        <taxon>Kitasatosporales</taxon>
        <taxon>Streptomycetaceae</taxon>
        <taxon>Streptomyces</taxon>
    </lineage>
</organism>
<keyword evidence="3" id="KW-1185">Reference proteome</keyword>
<evidence type="ECO:0000313" key="2">
    <source>
        <dbReference type="EMBL" id="GAA4823948.1"/>
    </source>
</evidence>